<evidence type="ECO:0000313" key="1">
    <source>
        <dbReference type="EMBL" id="HAE27230.1"/>
    </source>
</evidence>
<sequence>MSENEFTPKVGRIGDKGRGAYKRYGSRVRKAAAKLAKPTTRKAFSGARLARGTAAGRAASFRSHPFAKFRMRRVIVKTHIARAGKGIGRAAFRAHVNYIQRDGVSKDAPDAKNQRGVLYDKTADGIDDEGFLARSEEDRHQFRVILSAEDGAELGNLKETTRAFMTQMEKDLGTSLDWVAVDHWNTGHPHTHIVIRGKDRFGDDLVIAREYLTKGMRRMASELVTERLG</sequence>
<proteinExistence type="predicted"/>
<protein>
    <submittedName>
        <fullName evidence="1">Conjugal transfer protein TraI</fullName>
    </submittedName>
</protein>
<evidence type="ECO:0000313" key="2">
    <source>
        <dbReference type="Proteomes" id="UP000259610"/>
    </source>
</evidence>
<dbReference type="EMBL" id="DMAN01000192">
    <property type="protein sequence ID" value="HAE27230.1"/>
    <property type="molecule type" value="Genomic_DNA"/>
</dbReference>
<gene>
    <name evidence="1" type="ORF">DCG58_08730</name>
</gene>
<feature type="non-terminal residue" evidence="1">
    <location>
        <position position="229"/>
    </location>
</feature>
<reference evidence="1 2" key="1">
    <citation type="journal article" date="2018" name="Nat. Biotechnol.">
        <title>A standardized bacterial taxonomy based on genome phylogeny substantially revises the tree of life.</title>
        <authorList>
            <person name="Parks D.H."/>
            <person name="Chuvochina M."/>
            <person name="Waite D.W."/>
            <person name="Rinke C."/>
            <person name="Skarshewski A."/>
            <person name="Chaumeil P.A."/>
            <person name="Hugenholtz P."/>
        </authorList>
    </citation>
    <scope>NUCLEOTIDE SEQUENCE [LARGE SCALE GENOMIC DNA]</scope>
    <source>
        <strain evidence="1">UBA8733</strain>
    </source>
</reference>
<dbReference type="AlphaFoldDB" id="A0A3B9GXS7"/>
<comment type="caution">
    <text evidence="1">The sequence shown here is derived from an EMBL/GenBank/DDBJ whole genome shotgun (WGS) entry which is preliminary data.</text>
</comment>
<name>A0A3B9GXS7_9PROT</name>
<accession>A0A3B9GXS7</accession>
<organism evidence="1 2">
    <name type="scientific">Hyphomonas adhaerens</name>
    <dbReference type="NCBI Taxonomy" id="81029"/>
    <lineage>
        <taxon>Bacteria</taxon>
        <taxon>Pseudomonadati</taxon>
        <taxon>Pseudomonadota</taxon>
        <taxon>Alphaproteobacteria</taxon>
        <taxon>Hyphomonadales</taxon>
        <taxon>Hyphomonadaceae</taxon>
        <taxon>Hyphomonas</taxon>
    </lineage>
</organism>
<dbReference type="Proteomes" id="UP000259610">
    <property type="component" value="Unassembled WGS sequence"/>
</dbReference>